<dbReference type="InterPro" id="IPR000834">
    <property type="entry name" value="Peptidase_M14"/>
</dbReference>
<dbReference type="InterPro" id="IPR000601">
    <property type="entry name" value="PKD_dom"/>
</dbReference>
<dbReference type="SUPFAM" id="SSF49299">
    <property type="entry name" value="PKD domain"/>
    <property type="match status" value="2"/>
</dbReference>
<organism evidence="7 8">
    <name type="scientific">Pseudoalteromonas rubra</name>
    <dbReference type="NCBI Taxonomy" id="43658"/>
    <lineage>
        <taxon>Bacteria</taxon>
        <taxon>Pseudomonadati</taxon>
        <taxon>Pseudomonadota</taxon>
        <taxon>Gammaproteobacteria</taxon>
        <taxon>Alteromonadales</taxon>
        <taxon>Pseudoalteromonadaceae</taxon>
        <taxon>Pseudoalteromonas</taxon>
    </lineage>
</organism>
<proteinExistence type="inferred from homology"/>
<evidence type="ECO:0000256" key="3">
    <source>
        <dbReference type="PROSITE-ProRule" id="PRU01379"/>
    </source>
</evidence>
<dbReference type="Pfam" id="PF00246">
    <property type="entry name" value="Peptidase_M14"/>
    <property type="match status" value="1"/>
</dbReference>
<dbReference type="Gene3D" id="2.60.40.10">
    <property type="entry name" value="Immunoglobulins"/>
    <property type="match status" value="2"/>
</dbReference>
<dbReference type="CDD" id="cd00146">
    <property type="entry name" value="PKD"/>
    <property type="match status" value="2"/>
</dbReference>
<dbReference type="OrthoDB" id="9811296at2"/>
<dbReference type="GO" id="GO:0005615">
    <property type="term" value="C:extracellular space"/>
    <property type="evidence" value="ECO:0007669"/>
    <property type="project" value="TreeGrafter"/>
</dbReference>
<reference evidence="7 8" key="1">
    <citation type="submission" date="2018-01" db="EMBL/GenBank/DDBJ databases">
        <authorList>
            <person name="Paulsen S."/>
            <person name="Gram L.K."/>
        </authorList>
    </citation>
    <scope>NUCLEOTIDE SEQUENCE [LARGE SCALE GENOMIC DNA]</scope>
    <source>
        <strain evidence="7 8">S2599</strain>
    </source>
</reference>
<evidence type="ECO:0000256" key="4">
    <source>
        <dbReference type="SAM" id="SignalP"/>
    </source>
</evidence>
<dbReference type="GO" id="GO:0008270">
    <property type="term" value="F:zinc ion binding"/>
    <property type="evidence" value="ECO:0007669"/>
    <property type="project" value="InterPro"/>
</dbReference>
<feature type="chain" id="PRO_5024416519" evidence="4">
    <location>
        <begin position="20"/>
        <end position="741"/>
    </location>
</feature>
<dbReference type="SUPFAM" id="SSF53187">
    <property type="entry name" value="Zn-dependent exopeptidases"/>
    <property type="match status" value="1"/>
</dbReference>
<dbReference type="Gene3D" id="3.40.630.10">
    <property type="entry name" value="Zn peptidases"/>
    <property type="match status" value="1"/>
</dbReference>
<evidence type="ECO:0000259" key="5">
    <source>
        <dbReference type="PROSITE" id="PS50093"/>
    </source>
</evidence>
<comment type="caution">
    <text evidence="7">The sequence shown here is derived from an EMBL/GenBank/DDBJ whole genome shotgun (WGS) entry which is preliminary data.</text>
</comment>
<reference evidence="8" key="2">
    <citation type="submission" date="2019-06" db="EMBL/GenBank/DDBJ databases">
        <title>Co-occurence of chitin degradation, pigmentation and bioactivity in marine Pseudoalteromonas.</title>
        <authorList>
            <person name="Sonnenschein E.C."/>
            <person name="Bech P.K."/>
        </authorList>
    </citation>
    <scope>NUCLEOTIDE SEQUENCE [LARGE SCALE GENOMIC DNA]</scope>
    <source>
        <strain evidence="8">S2599</strain>
    </source>
</reference>
<dbReference type="InterPro" id="IPR013783">
    <property type="entry name" value="Ig-like_fold"/>
</dbReference>
<dbReference type="PRINTS" id="PR00765">
    <property type="entry name" value="CRBOXYPTASEA"/>
</dbReference>
<dbReference type="SMART" id="SM00631">
    <property type="entry name" value="Zn_pept"/>
    <property type="match status" value="1"/>
</dbReference>
<dbReference type="PANTHER" id="PTHR11705:SF119">
    <property type="entry name" value="OS02G0119300 PROTEIN"/>
    <property type="match status" value="1"/>
</dbReference>
<dbReference type="AlphaFoldDB" id="A0A5S3X544"/>
<name>A0A5S3X544_9GAMM</name>
<dbReference type="InterPro" id="IPR035986">
    <property type="entry name" value="PKD_dom_sf"/>
</dbReference>
<dbReference type="PROSITE" id="PS50093">
    <property type="entry name" value="PKD"/>
    <property type="match status" value="1"/>
</dbReference>
<gene>
    <name evidence="7" type="ORF">CWB98_03775</name>
</gene>
<comment type="cofactor">
    <cofactor evidence="1">
        <name>Zn(2+)</name>
        <dbReference type="ChEBI" id="CHEBI:29105"/>
    </cofactor>
</comment>
<dbReference type="Pfam" id="PF18911">
    <property type="entry name" value="PKD_4"/>
    <property type="match status" value="2"/>
</dbReference>
<dbReference type="Proteomes" id="UP000306719">
    <property type="component" value="Unassembled WGS sequence"/>
</dbReference>
<accession>A0A5S3X544</accession>
<feature type="domain" description="PKD" evidence="5">
    <location>
        <begin position="669"/>
        <end position="725"/>
    </location>
</feature>
<evidence type="ECO:0000259" key="6">
    <source>
        <dbReference type="PROSITE" id="PS52035"/>
    </source>
</evidence>
<comment type="similarity">
    <text evidence="2 3">Belongs to the peptidase M14 family.</text>
</comment>
<sequence length="741" mass="82607">MKKSLLGICLLSTVSTITAAHEKTETAHSSAYLLSNQSQSIYQVGFTSDEQKADYLAQYHDAMIEARDRYLLLTLNQSEANILRSAGVLIFPRPDIATQRLVAPTASIRSDSVDQVSGIPNFPCYPTLAETHQMALQLAKTYPDFVELKQIGPSWEKSQGLGGHDLTVLVLKNKKKNKWRKRPALYMQGALHAREYTPGATTIKFAKYLLENRETNADVNWILNQREIHILLIANPDGRIQAEQGLSWRKNTNTAYCAINESMRGVDLNRNFDFAWASPIGGSTDDQCGMSFHGPSAASEPETQAIQTYLHSLFRDRRGDQLVDPAPLNTQGVFLDLHSFSRYVMWPWSSELDPSPNDPQLSMMGHRLAAYNNYLAFQTKERFKTGGSADGYAYGQFGVAAFTFELGNTFFESCANFEGEIFPNNLNALIYAAKVANRPYKLPGGPQIVDLRLQGAGREAIPAGTPVQIKAIVADDHFGPSLVGEAPPSEAIKKVELTIKKKGKHIKRRIMLPAADGLFDSASEAIDYTLDTGRWRNGKYTLTLRAQDISGQWGTKYAKYLTIDNSVDATNETPVADFTLQCGYGICGFDGTASQDDGEGLTYRWTFEGERFYGIYHGQQVEIEYFSAGNYSLTLQVEDSYGYRNIKTAHLELDGLRPPVGLFDYQCNGLTCDFDSSASYDPDGEIIGRYWQFGSDTPFEPGAEKMTHTFPQAGEYMIAFVVIDNHYEFHEIYQTISVVNN</sequence>
<dbReference type="EMBL" id="PNCJ01000005">
    <property type="protein sequence ID" value="TMP39717.1"/>
    <property type="molecule type" value="Genomic_DNA"/>
</dbReference>
<dbReference type="SMART" id="SM00089">
    <property type="entry name" value="PKD"/>
    <property type="match status" value="2"/>
</dbReference>
<evidence type="ECO:0000313" key="8">
    <source>
        <dbReference type="Proteomes" id="UP000306719"/>
    </source>
</evidence>
<dbReference type="GO" id="GO:0006508">
    <property type="term" value="P:proteolysis"/>
    <property type="evidence" value="ECO:0007669"/>
    <property type="project" value="InterPro"/>
</dbReference>
<feature type="domain" description="Peptidase M14" evidence="6">
    <location>
        <begin position="124"/>
        <end position="435"/>
    </location>
</feature>
<dbReference type="GO" id="GO:0004181">
    <property type="term" value="F:metallocarboxypeptidase activity"/>
    <property type="evidence" value="ECO:0007669"/>
    <property type="project" value="InterPro"/>
</dbReference>
<dbReference type="RefSeq" id="WP_138543607.1">
    <property type="nucleotide sequence ID" value="NZ_PNCJ01000005.1"/>
</dbReference>
<evidence type="ECO:0000313" key="7">
    <source>
        <dbReference type="EMBL" id="TMP39717.1"/>
    </source>
</evidence>
<protein>
    <submittedName>
        <fullName evidence="7">Uncharacterized protein</fullName>
    </submittedName>
</protein>
<feature type="active site" description="Proton donor/acceptor" evidence="3">
    <location>
        <position position="405"/>
    </location>
</feature>
<dbReference type="PANTHER" id="PTHR11705">
    <property type="entry name" value="PROTEASE FAMILY M14 CARBOXYPEPTIDASE A,B"/>
    <property type="match status" value="1"/>
</dbReference>
<dbReference type="PROSITE" id="PS52035">
    <property type="entry name" value="PEPTIDASE_M14"/>
    <property type="match status" value="1"/>
</dbReference>
<feature type="signal peptide" evidence="4">
    <location>
        <begin position="1"/>
        <end position="19"/>
    </location>
</feature>
<evidence type="ECO:0000256" key="2">
    <source>
        <dbReference type="ARBA" id="ARBA00005988"/>
    </source>
</evidence>
<keyword evidence="4" id="KW-0732">Signal</keyword>
<evidence type="ECO:0000256" key="1">
    <source>
        <dbReference type="ARBA" id="ARBA00001947"/>
    </source>
</evidence>
<dbReference type="InterPro" id="IPR022409">
    <property type="entry name" value="PKD/Chitinase_dom"/>
</dbReference>